<evidence type="ECO:0000256" key="1">
    <source>
        <dbReference type="ARBA" id="ARBA00010116"/>
    </source>
</evidence>
<dbReference type="PANTHER" id="PTHR39576:SF2">
    <property type="entry name" value="ATTACHING AND EFFACING PROTEIN HOMOLOG-RELATED"/>
    <property type="match status" value="1"/>
</dbReference>
<sequence length="1672" mass="170991">MKVSSAHFIKRRTAVVGWLTIFTQAALPLSFAYAPLVHAAQDPAAKWYQSGNNDLNAQSIFENHSDTLASSGSALSEGNAAGMARSAATGAVNNSIEEWLGQFGTARVQLNLDDKFKTEGSEADLLVPLYENKDNILFTQLGFRHKDERNTGNLGLGVRHFTGDWMLGANTFFDNDFTGENRRMGVGVEAWRDYLKLSANSYIRLSDWHQSRDFEDYDERPANGYDLRAEGWLPSFPQLGAKVMYEQYQGDEVALFGKDNRQKDPWAFTGGVNYTPIPLLTLAAQHRAGKDGQSDSQLSLQMNYRLGESWSKQVDPNLVGASRTLNGTRYDLVERNNSIVLDYRKQETVKLVVPEKTSGKSRSTVPVSFTVETKNPLQRIDWDASSLVAAGGSLTQVGSNQLSITMPPYQAAGSNVYRFAGVAYDAKGNSGSATGELHVEVGEVSAGATTVSANPTTITANGTNTSTLSIGLFDAEGNPVPGMGKSLTSSIKETLAAKQASTAPVQSAVVGPIEETSPGVYQAVVTAGTRAGTAVVSSQFNDIALPDITITQSADAATGHIDSGAILVATDNSAANDSSMNEVNAVITDSGSNPLPNAPVTFSLTGSATVAPGSSLNAMTDEKGRVGIRFINKVAEKVTVTATLENGNSGSIDTHFIADANTASINNGDLGVDKNEVVANNVDFATFKAVVKDANGNPVPKFTVNWSNDKGSLSANSSDTNENGEATVTLKHTVAEAAQVAASVGNSGSINAPVVNFKGDSGNLSAANSALAATPDTIVANDIEASTIQLALKDGNNNPVTSQAVTFSSSLGGNFGAVTDNGDGTYSAQFTSTTAGAASITANVGGSTFGATATTVTVKADSTNLSTANSALTASEPSIVANGIAASIITLSLKDAHNNAVSGLNVGFASDLPNSSMGTVTDNDDGTYSASLIGTTAGITTLTTTVGGSPFSVSAASVTLTADSNNLSPTYSTLGAAPTSIVADGATTATITLNLKDANNNPVKGLSVAFNSDLANSSVGTVNDHGDGTYSALLTGTTAGTTNITTTVENSAFGVAATSMTLTADKNNLSAANSILAATPDTIVADGTTGSTVQLTLKDANNNPVDGLNVAFNSDLPNSSVGTMSNSGNGIYTATLIGTTAGTANITTTIDGNPFGVTAASVTLTADKDNLSTANSTLVAAPLSIVANGTAGSTVQLTLKDGNNNPVDGLNVAFNSDLPNSSVGTVSNPGNGIYTATLIGTTAGTANITTTIDGNPFGVTAASVTLTADKDNLSTANSTLVGNPVSIVANGTTASTITLTLKDVHNNPVKGLTVTFDSSLPNSSVGGVTDHNDGTYTASLIGTTAGDSSITANIGGTPFGVSAASVTLTADSGNLSTANSMLVAAPDSFVANGTDSSTVTLSLKDVHNNPVKGLTVTFLSSLTNSAIGLVTDHGDGTYSASLKGTTSGSTTITTKVGGAAFGVTAATATLKGDIATAKVVTLASNVVNLIGNGTAGAIYTATVKDAHNNLVEGADVSWGTTSGSMSNATSTTNSSGQAVSTLSGITRTASTNTSATVTATAVAGNKTANITVRTVVQVGTRFYWSMTNLNDTNEAGAQAKCALYGGGRVLEETDLADFKNGGGNYNTKSTSDGEYLDKWYRYAGQWTTRTVDLYGNVGRTEDWEGESYTCIK</sequence>
<name>A0A085G1I1_EWIA3</name>
<feature type="domain" description="Big-1" evidence="4">
    <location>
        <begin position="667"/>
        <end position="758"/>
    </location>
</feature>
<dbReference type="GO" id="GO:0009279">
    <property type="term" value="C:cell outer membrane"/>
    <property type="evidence" value="ECO:0007669"/>
    <property type="project" value="TreeGrafter"/>
</dbReference>
<dbReference type="InterPro" id="IPR003344">
    <property type="entry name" value="Big_1_dom"/>
</dbReference>
<keyword evidence="6" id="KW-1185">Reference proteome</keyword>
<feature type="domain" description="Big-1" evidence="4">
    <location>
        <begin position="1277"/>
        <end position="1369"/>
    </location>
</feature>
<comment type="similarity">
    <text evidence="1">Belongs to the intimin/invasin family.</text>
</comment>
<organism evidence="5 6">
    <name type="scientific">Ewingella americana (strain ATCC 33852 / DSM 4580 / CCUG 14506 / JCM 5911 / LMG 7869 / NCTC 12157 / CDC 1468-78)</name>
    <dbReference type="NCBI Taxonomy" id="910964"/>
    <lineage>
        <taxon>Bacteria</taxon>
        <taxon>Pseudomonadati</taxon>
        <taxon>Pseudomonadota</taxon>
        <taxon>Gammaproteobacteria</taxon>
        <taxon>Enterobacterales</taxon>
        <taxon>Yersiniaceae</taxon>
        <taxon>Ewingella</taxon>
    </lineage>
</organism>
<dbReference type="FunFam" id="2.40.160.160:FF:000001">
    <property type="entry name" value="Intimin-like inverse autotransporter SinH"/>
    <property type="match status" value="1"/>
</dbReference>
<evidence type="ECO:0000256" key="3">
    <source>
        <dbReference type="ARBA" id="ARBA00074571"/>
    </source>
</evidence>
<dbReference type="SMART" id="SM00634">
    <property type="entry name" value="BID_1"/>
    <property type="match status" value="10"/>
</dbReference>
<dbReference type="GeneID" id="78382429"/>
<feature type="domain" description="Big-1" evidence="4">
    <location>
        <begin position="1479"/>
        <end position="1575"/>
    </location>
</feature>
<dbReference type="Gene3D" id="2.60.40.10">
    <property type="entry name" value="Immunoglobulins"/>
    <property type="match status" value="11"/>
</dbReference>
<feature type="domain" description="Big-1" evidence="4">
    <location>
        <begin position="1175"/>
        <end position="1267"/>
    </location>
</feature>
<accession>A0A085G1I1</accession>
<dbReference type="PROSITE" id="PS51127">
    <property type="entry name" value="BIG1"/>
    <property type="match status" value="10"/>
</dbReference>
<gene>
    <name evidence="5" type="ORF">GEAM_4182</name>
</gene>
<dbReference type="Pfam" id="PF02369">
    <property type="entry name" value="Big_1"/>
    <property type="match status" value="3"/>
</dbReference>
<dbReference type="PRINTS" id="PR01369">
    <property type="entry name" value="INTIMIN"/>
</dbReference>
<feature type="domain" description="Big-1" evidence="4">
    <location>
        <begin position="1379"/>
        <end position="1471"/>
    </location>
</feature>
<dbReference type="InterPro" id="IPR015217">
    <property type="entry name" value="Invasin_dom_3"/>
</dbReference>
<evidence type="ECO:0000313" key="6">
    <source>
        <dbReference type="Proteomes" id="UP000028640"/>
    </source>
</evidence>
<comment type="function">
    <text evidence="2">Invasin is a protein that allows enteric bacteria to penetrate cultured mammalian cells. The entry of invasin in the cell is mediated by binding several beta-1 chain integrins.</text>
</comment>
<dbReference type="OrthoDB" id="8320584at2"/>
<reference evidence="5 6" key="1">
    <citation type="submission" date="2014-05" db="EMBL/GenBank/DDBJ databases">
        <title>ATOL: Assembling a taxonomically balanced genome-scale reconstruction of the evolutionary history of the Enterobacteriaceae.</title>
        <authorList>
            <person name="Plunkett G.III."/>
            <person name="Neeno-Eckwall E.C."/>
            <person name="Glasner J.D."/>
            <person name="Perna N.T."/>
        </authorList>
    </citation>
    <scope>NUCLEOTIDE SEQUENCE [LARGE SCALE GENOMIC DNA]</scope>
    <source>
        <strain evidence="5 6">ATCC 33852</strain>
    </source>
</reference>
<evidence type="ECO:0000313" key="5">
    <source>
        <dbReference type="EMBL" id="KFC77576.1"/>
    </source>
</evidence>
<feature type="domain" description="Big-1" evidence="4">
    <location>
        <begin position="564"/>
        <end position="657"/>
    </location>
</feature>
<dbReference type="eggNOG" id="COG2911">
    <property type="taxonomic scope" value="Bacteria"/>
</dbReference>
<dbReference type="InterPro" id="IPR008964">
    <property type="entry name" value="Invasin/intimin_cell_adhesion"/>
</dbReference>
<dbReference type="InterPro" id="IPR013783">
    <property type="entry name" value="Ig-like_fold"/>
</dbReference>
<dbReference type="Pfam" id="PF11924">
    <property type="entry name" value="IAT_beta"/>
    <property type="match status" value="1"/>
</dbReference>
<dbReference type="STRING" id="910964.GEAM_4182"/>
<evidence type="ECO:0000256" key="2">
    <source>
        <dbReference type="ARBA" id="ARBA00057597"/>
    </source>
</evidence>
<protein>
    <recommendedName>
        <fullName evidence="3">Invasin</fullName>
    </recommendedName>
</protein>
<dbReference type="InterPro" id="IPR038177">
    <property type="entry name" value="IAT_beta_sf"/>
</dbReference>
<dbReference type="RefSeq" id="WP_034795617.1">
    <property type="nucleotide sequence ID" value="NZ_JMPJ01000074.1"/>
</dbReference>
<dbReference type="Pfam" id="PF09134">
    <property type="entry name" value="Invasin_D3"/>
    <property type="match status" value="8"/>
</dbReference>
<proteinExistence type="inferred from homology"/>
<dbReference type="PANTHER" id="PTHR39576">
    <property type="entry name" value="ATTACHING AND EFFACING PROTEIN HOMOLOG-RELATED-RELATED"/>
    <property type="match status" value="1"/>
</dbReference>
<dbReference type="InterPro" id="IPR003535">
    <property type="entry name" value="Intimin/invasin_bac"/>
</dbReference>
<feature type="domain" description="Big-1" evidence="4">
    <location>
        <begin position="1073"/>
        <end position="1165"/>
    </location>
</feature>
<feature type="domain" description="Big-1" evidence="4">
    <location>
        <begin position="768"/>
        <end position="858"/>
    </location>
</feature>
<dbReference type="GO" id="GO:0007155">
    <property type="term" value="P:cell adhesion"/>
    <property type="evidence" value="ECO:0007669"/>
    <property type="project" value="InterPro"/>
</dbReference>
<comment type="caution">
    <text evidence="5">The sequence shown here is derived from an EMBL/GenBank/DDBJ whole genome shotgun (WGS) entry which is preliminary data.</text>
</comment>
<feature type="domain" description="Big-1" evidence="4">
    <location>
        <begin position="869"/>
        <end position="961"/>
    </location>
</feature>
<dbReference type="SUPFAM" id="SSF49373">
    <property type="entry name" value="Invasin/intimin cell-adhesion fragments"/>
    <property type="match status" value="11"/>
</dbReference>
<dbReference type="EMBL" id="JMPJ01000074">
    <property type="protein sequence ID" value="KFC77576.1"/>
    <property type="molecule type" value="Genomic_DNA"/>
</dbReference>
<feature type="domain" description="Big-1" evidence="4">
    <location>
        <begin position="971"/>
        <end position="1063"/>
    </location>
</feature>
<dbReference type="Gene3D" id="2.40.160.160">
    <property type="entry name" value="Inverse autotransporter, beta-domain"/>
    <property type="match status" value="1"/>
</dbReference>
<evidence type="ECO:0000259" key="4">
    <source>
        <dbReference type="PROSITE" id="PS51127"/>
    </source>
</evidence>
<dbReference type="InterPro" id="IPR051715">
    <property type="entry name" value="Intimin-Invasin_domain"/>
</dbReference>
<dbReference type="Proteomes" id="UP000028640">
    <property type="component" value="Unassembled WGS sequence"/>
</dbReference>
<dbReference type="InterPro" id="IPR024519">
    <property type="entry name" value="IAT_beta"/>
</dbReference>